<gene>
    <name evidence="2" type="ORF">GCM10023205_54140</name>
</gene>
<evidence type="ECO:0000313" key="3">
    <source>
        <dbReference type="Proteomes" id="UP001500466"/>
    </source>
</evidence>
<feature type="compositionally biased region" description="Low complexity" evidence="1">
    <location>
        <begin position="67"/>
        <end position="77"/>
    </location>
</feature>
<sequence length="95" mass="10400">MYAPAPARPTGPDLYRCWPNVKPRNHAVREPTHWNPLRRCGSRIISGATTIATISAIVSDIIMLTTMPTRPPSTTSDPPMPSLPKPGDVGLRQFP</sequence>
<accession>A0ABP9HUJ7</accession>
<dbReference type="EMBL" id="BAABHS010000020">
    <property type="protein sequence ID" value="GAA4978941.1"/>
    <property type="molecule type" value="Genomic_DNA"/>
</dbReference>
<dbReference type="Proteomes" id="UP001500466">
    <property type="component" value="Unassembled WGS sequence"/>
</dbReference>
<evidence type="ECO:0000256" key="1">
    <source>
        <dbReference type="SAM" id="MobiDB-lite"/>
    </source>
</evidence>
<name>A0ABP9HUJ7_9ACTN</name>
<comment type="caution">
    <text evidence="2">The sequence shown here is derived from an EMBL/GenBank/DDBJ whole genome shotgun (WGS) entry which is preliminary data.</text>
</comment>
<evidence type="ECO:0000313" key="2">
    <source>
        <dbReference type="EMBL" id="GAA4978941.1"/>
    </source>
</evidence>
<organism evidence="2 3">
    <name type="scientific">Yinghuangia aomiensis</name>
    <dbReference type="NCBI Taxonomy" id="676205"/>
    <lineage>
        <taxon>Bacteria</taxon>
        <taxon>Bacillati</taxon>
        <taxon>Actinomycetota</taxon>
        <taxon>Actinomycetes</taxon>
        <taxon>Kitasatosporales</taxon>
        <taxon>Streptomycetaceae</taxon>
        <taxon>Yinghuangia</taxon>
    </lineage>
</organism>
<proteinExistence type="predicted"/>
<keyword evidence="3" id="KW-1185">Reference proteome</keyword>
<feature type="region of interest" description="Disordered" evidence="1">
    <location>
        <begin position="67"/>
        <end position="95"/>
    </location>
</feature>
<protein>
    <submittedName>
        <fullName evidence="2">Uncharacterized protein</fullName>
    </submittedName>
</protein>
<reference evidence="3" key="1">
    <citation type="journal article" date="2019" name="Int. J. Syst. Evol. Microbiol.">
        <title>The Global Catalogue of Microorganisms (GCM) 10K type strain sequencing project: providing services to taxonomists for standard genome sequencing and annotation.</title>
        <authorList>
            <consortium name="The Broad Institute Genomics Platform"/>
            <consortium name="The Broad Institute Genome Sequencing Center for Infectious Disease"/>
            <person name="Wu L."/>
            <person name="Ma J."/>
        </authorList>
    </citation>
    <scope>NUCLEOTIDE SEQUENCE [LARGE SCALE GENOMIC DNA]</scope>
    <source>
        <strain evidence="3">JCM 17986</strain>
    </source>
</reference>